<dbReference type="EMBL" id="UYYA01004518">
    <property type="protein sequence ID" value="VDM62244.1"/>
    <property type="molecule type" value="Genomic_DNA"/>
</dbReference>
<reference evidence="4" key="1">
    <citation type="submission" date="2017-02" db="UniProtKB">
        <authorList>
            <consortium name="WormBaseParasite"/>
        </authorList>
    </citation>
    <scope>IDENTIFICATION</scope>
</reference>
<evidence type="ECO:0000313" key="2">
    <source>
        <dbReference type="EMBL" id="VDM62244.1"/>
    </source>
</evidence>
<evidence type="ECO:0000259" key="1">
    <source>
        <dbReference type="Pfam" id="PF23626"/>
    </source>
</evidence>
<feature type="domain" description="aECM cysteine-cradle" evidence="1">
    <location>
        <begin position="37"/>
        <end position="84"/>
    </location>
</feature>
<reference evidence="2 3" key="2">
    <citation type="submission" date="2018-11" db="EMBL/GenBank/DDBJ databases">
        <authorList>
            <consortium name="Pathogen Informatics"/>
        </authorList>
    </citation>
    <scope>NUCLEOTIDE SEQUENCE [LARGE SCALE GENOMIC DNA]</scope>
    <source>
        <strain evidence="2 3">Costa Rica</strain>
    </source>
</reference>
<sequence length="87" mass="10126">MGCGSFFGLSLYWWQSTLSFSFMPFQFIFSVAKEFFQCVAINKFARVFNITDPSDWIARNCQLATRYFRQASCPQIQSLIESCFVFA</sequence>
<name>A0A0R3PWT8_ANGCS</name>
<gene>
    <name evidence="2" type="ORF">ACOC_LOCUS10659</name>
</gene>
<proteinExistence type="predicted"/>
<organism evidence="4">
    <name type="scientific">Angiostrongylus costaricensis</name>
    <name type="common">Nematode worm</name>
    <dbReference type="NCBI Taxonomy" id="334426"/>
    <lineage>
        <taxon>Eukaryota</taxon>
        <taxon>Metazoa</taxon>
        <taxon>Ecdysozoa</taxon>
        <taxon>Nematoda</taxon>
        <taxon>Chromadorea</taxon>
        <taxon>Rhabditida</taxon>
        <taxon>Rhabditina</taxon>
        <taxon>Rhabditomorpha</taxon>
        <taxon>Strongyloidea</taxon>
        <taxon>Metastrongylidae</taxon>
        <taxon>Angiostrongylus</taxon>
    </lineage>
</organism>
<dbReference type="AlphaFoldDB" id="A0A0R3PWT8"/>
<dbReference type="InterPro" id="IPR055352">
    <property type="entry name" value="CCD_aECM"/>
</dbReference>
<keyword evidence="3" id="KW-1185">Reference proteome</keyword>
<dbReference type="PANTHER" id="PTHR37435:SF3">
    <property type="entry name" value="DUMPY: SHORTER THAN WILD-TYPE"/>
    <property type="match status" value="1"/>
</dbReference>
<dbReference type="Proteomes" id="UP000267027">
    <property type="component" value="Unassembled WGS sequence"/>
</dbReference>
<dbReference type="STRING" id="334426.A0A0R3PWT8"/>
<evidence type="ECO:0000313" key="3">
    <source>
        <dbReference type="Proteomes" id="UP000267027"/>
    </source>
</evidence>
<dbReference type="WBParaSite" id="ACOC_0001065801-mRNA-1">
    <property type="protein sequence ID" value="ACOC_0001065801-mRNA-1"/>
    <property type="gene ID" value="ACOC_0001065801"/>
</dbReference>
<accession>A0A0R3PWT8</accession>
<dbReference type="PANTHER" id="PTHR37435">
    <property type="entry name" value="PROTEIN CBG14344"/>
    <property type="match status" value="1"/>
</dbReference>
<evidence type="ECO:0000313" key="4">
    <source>
        <dbReference type="WBParaSite" id="ACOC_0001065801-mRNA-1"/>
    </source>
</evidence>
<dbReference type="Pfam" id="PF23626">
    <property type="entry name" value="CCD_aECM"/>
    <property type="match status" value="1"/>
</dbReference>
<protein>
    <submittedName>
        <fullName evidence="4">Secreted protein</fullName>
    </submittedName>
</protein>
<dbReference type="OrthoDB" id="5876435at2759"/>